<evidence type="ECO:0000256" key="2">
    <source>
        <dbReference type="ARBA" id="ARBA00022723"/>
    </source>
</evidence>
<dbReference type="PRINTS" id="PR00463">
    <property type="entry name" value="EP450I"/>
</dbReference>
<organism evidence="5 6">
    <name type="scientific">Anthostomella pinea</name>
    <dbReference type="NCBI Taxonomy" id="933095"/>
    <lineage>
        <taxon>Eukaryota</taxon>
        <taxon>Fungi</taxon>
        <taxon>Dikarya</taxon>
        <taxon>Ascomycota</taxon>
        <taxon>Pezizomycotina</taxon>
        <taxon>Sordariomycetes</taxon>
        <taxon>Xylariomycetidae</taxon>
        <taxon>Xylariales</taxon>
        <taxon>Xylariaceae</taxon>
        <taxon>Anthostomella</taxon>
    </lineage>
</organism>
<dbReference type="Gene3D" id="1.10.630.10">
    <property type="entry name" value="Cytochrome P450"/>
    <property type="match status" value="1"/>
</dbReference>
<dbReference type="GO" id="GO:0016705">
    <property type="term" value="F:oxidoreductase activity, acting on paired donors, with incorporation or reduction of molecular oxygen"/>
    <property type="evidence" value="ECO:0007669"/>
    <property type="project" value="InterPro"/>
</dbReference>
<evidence type="ECO:0000256" key="3">
    <source>
        <dbReference type="ARBA" id="ARBA00023004"/>
    </source>
</evidence>
<dbReference type="InterPro" id="IPR001128">
    <property type="entry name" value="Cyt_P450"/>
</dbReference>
<dbReference type="Proteomes" id="UP001295740">
    <property type="component" value="Unassembled WGS sequence"/>
</dbReference>
<dbReference type="EMBL" id="CAUWAG010000019">
    <property type="protein sequence ID" value="CAJ2512418.1"/>
    <property type="molecule type" value="Genomic_DNA"/>
</dbReference>
<proteinExistence type="predicted"/>
<comment type="caution">
    <text evidence="5">The sequence shown here is derived from an EMBL/GenBank/DDBJ whole genome shotgun (WGS) entry which is preliminary data.</text>
</comment>
<reference evidence="5" key="1">
    <citation type="submission" date="2023-10" db="EMBL/GenBank/DDBJ databases">
        <authorList>
            <person name="Hackl T."/>
        </authorList>
    </citation>
    <scope>NUCLEOTIDE SEQUENCE</scope>
</reference>
<dbReference type="AlphaFoldDB" id="A0AAI8VXU7"/>
<gene>
    <name evidence="5" type="ORF">KHLLAP_LOCUS12886</name>
</gene>
<dbReference type="Pfam" id="PF00067">
    <property type="entry name" value="p450"/>
    <property type="match status" value="1"/>
</dbReference>
<dbReference type="GO" id="GO:0005506">
    <property type="term" value="F:iron ion binding"/>
    <property type="evidence" value="ECO:0007669"/>
    <property type="project" value="InterPro"/>
</dbReference>
<dbReference type="PANTHER" id="PTHR24305">
    <property type="entry name" value="CYTOCHROME P450"/>
    <property type="match status" value="1"/>
</dbReference>
<name>A0AAI8VXU7_9PEZI</name>
<protein>
    <submittedName>
        <fullName evidence="5">Uu.00g054330.m01.CDS01</fullName>
    </submittedName>
</protein>
<dbReference type="CDD" id="cd11060">
    <property type="entry name" value="CYP57A1-like"/>
    <property type="match status" value="1"/>
</dbReference>
<dbReference type="GO" id="GO:0004497">
    <property type="term" value="F:monooxygenase activity"/>
    <property type="evidence" value="ECO:0007669"/>
    <property type="project" value="InterPro"/>
</dbReference>
<evidence type="ECO:0000313" key="6">
    <source>
        <dbReference type="Proteomes" id="UP001295740"/>
    </source>
</evidence>
<keyword evidence="2 4" id="KW-0479">Metal-binding</keyword>
<keyword evidence="1 4" id="KW-0349">Heme</keyword>
<dbReference type="PANTHER" id="PTHR24305:SF168">
    <property type="entry name" value="P450, PUTATIVE (EUROFUNG)-RELATED"/>
    <property type="match status" value="1"/>
</dbReference>
<dbReference type="InterPro" id="IPR036396">
    <property type="entry name" value="Cyt_P450_sf"/>
</dbReference>
<keyword evidence="6" id="KW-1185">Reference proteome</keyword>
<evidence type="ECO:0000313" key="5">
    <source>
        <dbReference type="EMBL" id="CAJ2512418.1"/>
    </source>
</evidence>
<dbReference type="InterPro" id="IPR002401">
    <property type="entry name" value="Cyt_P450_E_grp-I"/>
</dbReference>
<evidence type="ECO:0000256" key="4">
    <source>
        <dbReference type="PIRSR" id="PIRSR602401-1"/>
    </source>
</evidence>
<dbReference type="InterPro" id="IPR050121">
    <property type="entry name" value="Cytochrome_P450_monoxygenase"/>
</dbReference>
<comment type="cofactor">
    <cofactor evidence="4">
        <name>heme</name>
        <dbReference type="ChEBI" id="CHEBI:30413"/>
    </cofactor>
</comment>
<feature type="binding site" description="axial binding residue" evidence="4">
    <location>
        <position position="436"/>
    </location>
    <ligand>
        <name>heme</name>
        <dbReference type="ChEBI" id="CHEBI:30413"/>
    </ligand>
    <ligandPart>
        <name>Fe</name>
        <dbReference type="ChEBI" id="CHEBI:18248"/>
    </ligandPart>
</feature>
<accession>A0AAI8VXU7</accession>
<keyword evidence="3 4" id="KW-0408">Iron</keyword>
<dbReference type="SUPFAM" id="SSF48264">
    <property type="entry name" value="Cytochrome P450"/>
    <property type="match status" value="1"/>
</dbReference>
<sequence>MASMSSIFVAVLLIAWIIHTLWAWSRLRHIPGPFWTSFSKLWQVKTQFRGNWYLDLKDVGDQYGDLFRIGPNQLMTTDVNIVRRMAHPKSSYTRGPFYQTFRFHPTQDHSFSLLDDEEHIRRRTNLGPGYTGNAHVEACIDRQCARLVDLIDRNFVSTPTEYRPMDLTSMSSFFAMDCIGNISYGGAFGCLDEGEDVHRFIKWNEDFFAAAIVIANFHWLTKITAKPPFNKIYPSVHDRGGIGKFMALATDVVDSSLTKSRNWKGTLASFFEQGVTREEAIHELVLQIVAGTDSTATGIRMTLLLLVSNPMAYHKLRAEIDNGIGKGKVSSPIKDTEARQLPYLQAVIKEGLRTFPVVTATFFKKVPRGGDTINGYYVPEGTEIGHNVLGIMRSRKYWGDDADAFRPERWLEADTETAEMMSGVLEALWGSGRYKCLGRVVAQMELNKVFVELLRRFDFAVVNPQNAVEILNPGFFLMSEMRMRVTRRDDRPGKM</sequence>
<dbReference type="PRINTS" id="PR00385">
    <property type="entry name" value="P450"/>
</dbReference>
<dbReference type="GO" id="GO:0020037">
    <property type="term" value="F:heme binding"/>
    <property type="evidence" value="ECO:0007669"/>
    <property type="project" value="InterPro"/>
</dbReference>
<evidence type="ECO:0000256" key="1">
    <source>
        <dbReference type="ARBA" id="ARBA00022617"/>
    </source>
</evidence>